<sequence>MYYFPYLL</sequence>
<name>A0A2P2R3K2_RHIMU</name>
<organism evidence="1">
    <name type="scientific">Rhizophora mucronata</name>
    <name type="common">Asiatic mangrove</name>
    <dbReference type="NCBI Taxonomy" id="61149"/>
    <lineage>
        <taxon>Eukaryota</taxon>
        <taxon>Viridiplantae</taxon>
        <taxon>Streptophyta</taxon>
        <taxon>Embryophyta</taxon>
        <taxon>Tracheophyta</taxon>
        <taxon>Spermatophyta</taxon>
        <taxon>Magnoliopsida</taxon>
        <taxon>eudicotyledons</taxon>
        <taxon>Gunneridae</taxon>
        <taxon>Pentapetalae</taxon>
        <taxon>rosids</taxon>
        <taxon>fabids</taxon>
        <taxon>Malpighiales</taxon>
        <taxon>Rhizophoraceae</taxon>
        <taxon>Rhizophora</taxon>
    </lineage>
</organism>
<accession>A0A2P2R3K2</accession>
<proteinExistence type="predicted"/>
<reference evidence="1" key="1">
    <citation type="submission" date="2018-02" db="EMBL/GenBank/DDBJ databases">
        <title>Rhizophora mucronata_Transcriptome.</title>
        <authorList>
            <person name="Meera S.P."/>
            <person name="Sreeshan A."/>
            <person name="Augustine A."/>
        </authorList>
    </citation>
    <scope>NUCLEOTIDE SEQUENCE</scope>
    <source>
        <tissue evidence="1">Leaf</tissue>
    </source>
</reference>
<dbReference type="EMBL" id="GGEC01093220">
    <property type="protein sequence ID" value="MBX73704.1"/>
    <property type="molecule type" value="Transcribed_RNA"/>
</dbReference>
<evidence type="ECO:0000313" key="1">
    <source>
        <dbReference type="EMBL" id="MBX73704.1"/>
    </source>
</evidence>
<protein>
    <submittedName>
        <fullName evidence="1">Uncharacterized protein</fullName>
    </submittedName>
</protein>